<keyword evidence="2" id="KW-1185">Reference proteome</keyword>
<protein>
    <submittedName>
        <fullName evidence="1">Uncharacterized protein</fullName>
    </submittedName>
</protein>
<dbReference type="EMBL" id="BMAW01045441">
    <property type="protein sequence ID" value="GFS50098.1"/>
    <property type="molecule type" value="Genomic_DNA"/>
</dbReference>
<evidence type="ECO:0000313" key="2">
    <source>
        <dbReference type="Proteomes" id="UP000887013"/>
    </source>
</evidence>
<sequence length="96" mass="10809">MLYVKIKNGNTAKTPGKYTTEDQKKEAVAHFRLMTGYDCHGEPLNRIGVLDTNISPVFKSGIMDSDRLLDCAGLHRVAQEQGNHLGLYWEARDLMD</sequence>
<organism evidence="1 2">
    <name type="scientific">Nephila pilipes</name>
    <name type="common">Giant wood spider</name>
    <name type="synonym">Nephila maculata</name>
    <dbReference type="NCBI Taxonomy" id="299642"/>
    <lineage>
        <taxon>Eukaryota</taxon>
        <taxon>Metazoa</taxon>
        <taxon>Ecdysozoa</taxon>
        <taxon>Arthropoda</taxon>
        <taxon>Chelicerata</taxon>
        <taxon>Arachnida</taxon>
        <taxon>Araneae</taxon>
        <taxon>Araneomorphae</taxon>
        <taxon>Entelegynae</taxon>
        <taxon>Araneoidea</taxon>
        <taxon>Nephilidae</taxon>
        <taxon>Nephila</taxon>
    </lineage>
</organism>
<gene>
    <name evidence="1" type="ORF">NPIL_9881</name>
</gene>
<name>A0A8X6IKV9_NEPPI</name>
<dbReference type="Proteomes" id="UP000887013">
    <property type="component" value="Unassembled WGS sequence"/>
</dbReference>
<dbReference type="AlphaFoldDB" id="A0A8X6IKV9"/>
<reference evidence="1" key="1">
    <citation type="submission" date="2020-08" db="EMBL/GenBank/DDBJ databases">
        <title>Multicomponent nature underlies the extraordinary mechanical properties of spider dragline silk.</title>
        <authorList>
            <person name="Kono N."/>
            <person name="Nakamura H."/>
            <person name="Mori M."/>
            <person name="Yoshida Y."/>
            <person name="Ohtoshi R."/>
            <person name="Malay A.D."/>
            <person name="Moran D.A.P."/>
            <person name="Tomita M."/>
            <person name="Numata K."/>
            <person name="Arakawa K."/>
        </authorList>
    </citation>
    <scope>NUCLEOTIDE SEQUENCE</scope>
</reference>
<comment type="caution">
    <text evidence="1">The sequence shown here is derived from an EMBL/GenBank/DDBJ whole genome shotgun (WGS) entry which is preliminary data.</text>
</comment>
<evidence type="ECO:0000313" key="1">
    <source>
        <dbReference type="EMBL" id="GFS50098.1"/>
    </source>
</evidence>
<accession>A0A8X6IKV9</accession>
<proteinExistence type="predicted"/>